<dbReference type="PANTHER" id="PTHR33841">
    <property type="entry name" value="DNA METHYLTRANSFERASE YEEA-RELATED"/>
    <property type="match status" value="1"/>
</dbReference>
<dbReference type="InterPro" id="IPR011639">
    <property type="entry name" value="MethylTrfase_TaqI-like_dom"/>
</dbReference>
<evidence type="ECO:0000256" key="5">
    <source>
        <dbReference type="ARBA" id="ARBA00022747"/>
    </source>
</evidence>
<evidence type="ECO:0000256" key="6">
    <source>
        <dbReference type="ARBA" id="ARBA00023125"/>
    </source>
</evidence>
<sequence>MWTEDKIKECNCSKEKKCSGQIYTPSFIVSTILDFSGYFSCSVLKKHIIDNSCGDGAFLVEIVSRYCREFLKLSSNCSELKIDLETYVHGIEINESETVKCKERLDKVSLEYNVEGVKWDIACGNTLNVSKFDRKMDFVVGNPPYVRVHNLKENYLNVKKFNFAQNGMIDLYLVFFEIGFNMLVSDGRMCLITPSSFFRSKAGISLREFLYKKRCLLGIIDLEHFQPFAATTYTAIMLCGSKGADVIEYYKYDGKRRREIKIDTLSYESVFINGKIYLSSKRNLNLIKNIEKTYKNNSRISKVSVKNGFATLCDSVFIGKIDIKDKCVIDVIKASTGKWLKCIFPYNSEGVPISECELKRKHILVFNYLEKRKEKLIKRSIERNGSWFLFGRSQGIQDVFRNKVAINSLITDIKSIKLNEVQACKGIYSGLYIVSHYSLEEIKNLILKNDFIDYVKILRNYKSGGCYTFSSSDLEKFLVYKITKDWKNNEQPSLFKSFD</sequence>
<evidence type="ECO:0000256" key="4">
    <source>
        <dbReference type="ARBA" id="ARBA00022691"/>
    </source>
</evidence>
<evidence type="ECO:0000256" key="1">
    <source>
        <dbReference type="ARBA" id="ARBA00011900"/>
    </source>
</evidence>
<evidence type="ECO:0000313" key="9">
    <source>
        <dbReference type="EMBL" id="BAV59433.1"/>
    </source>
</evidence>
<proteinExistence type="predicted"/>
<name>A0A1C9ZTF4_9BACT</name>
<keyword evidence="6" id="KW-0238">DNA-binding</keyword>
<dbReference type="GO" id="GO:0009307">
    <property type="term" value="P:DNA restriction-modification system"/>
    <property type="evidence" value="ECO:0007669"/>
    <property type="project" value="UniProtKB-KW"/>
</dbReference>
<dbReference type="GO" id="GO:0032259">
    <property type="term" value="P:methylation"/>
    <property type="evidence" value="ECO:0007669"/>
    <property type="project" value="UniProtKB-KW"/>
</dbReference>
<evidence type="ECO:0000256" key="2">
    <source>
        <dbReference type="ARBA" id="ARBA00022603"/>
    </source>
</evidence>
<dbReference type="GO" id="GO:0003677">
    <property type="term" value="F:DNA binding"/>
    <property type="evidence" value="ECO:0007669"/>
    <property type="project" value="UniProtKB-KW"/>
</dbReference>
<keyword evidence="2 9" id="KW-0489">Methyltransferase</keyword>
<dbReference type="PANTHER" id="PTHR33841:SF6">
    <property type="entry name" value="TYPE II METHYLTRANSFERASE M.HINDII"/>
    <property type="match status" value="1"/>
</dbReference>
<dbReference type="Pfam" id="PF07669">
    <property type="entry name" value="Eco57I"/>
    <property type="match status" value="1"/>
</dbReference>
<reference evidence="9" key="1">
    <citation type="journal article" date="2016" name="Genome Biol. Evol.">
        <title>Comparison of intracellular "Ca. Endomicrobium trichonymphae" genomovars illuminates the requirement and decay of defense systems against foreign DNA.</title>
        <authorList>
            <person name="Izawa K."/>
            <person name="Kuwahara H."/>
            <person name="Kihara K."/>
            <person name="Yuki M."/>
            <person name="Lo N."/>
            <person name="Ito T."/>
            <person name="Ohkuma M."/>
            <person name="Hongoh Y."/>
        </authorList>
    </citation>
    <scope>NUCLEOTIDE SEQUENCE</scope>
    <source>
        <strain evidence="9">MdDo-005</strain>
    </source>
</reference>
<organism evidence="9">
    <name type="scientific">Candidatus Endomicrobium sp. MdDo-005</name>
    <dbReference type="NCBI Taxonomy" id="1837115"/>
    <lineage>
        <taxon>Bacteria</taxon>
        <taxon>Pseudomonadati</taxon>
        <taxon>Elusimicrobiota</taxon>
        <taxon>Endomicrobiia</taxon>
        <taxon>Endomicrobiales</taxon>
        <taxon>Endomicrobiaceae</taxon>
        <taxon>Endomicrobium</taxon>
    </lineage>
</organism>
<evidence type="ECO:0000256" key="3">
    <source>
        <dbReference type="ARBA" id="ARBA00022679"/>
    </source>
</evidence>
<dbReference type="SUPFAM" id="SSF53335">
    <property type="entry name" value="S-adenosyl-L-methionine-dependent methyltransferases"/>
    <property type="match status" value="1"/>
</dbReference>
<dbReference type="InterPro" id="IPR002052">
    <property type="entry name" value="DNA_methylase_N6_adenine_CS"/>
</dbReference>
<evidence type="ECO:0000259" key="8">
    <source>
        <dbReference type="Pfam" id="PF07669"/>
    </source>
</evidence>
<dbReference type="PROSITE" id="PS00092">
    <property type="entry name" value="N6_MTASE"/>
    <property type="match status" value="1"/>
</dbReference>
<dbReference type="PRINTS" id="PR00507">
    <property type="entry name" value="N12N6MTFRASE"/>
</dbReference>
<comment type="catalytic activity">
    <reaction evidence="7">
        <text>a 2'-deoxyadenosine in DNA + S-adenosyl-L-methionine = an N(6)-methyl-2'-deoxyadenosine in DNA + S-adenosyl-L-homocysteine + H(+)</text>
        <dbReference type="Rhea" id="RHEA:15197"/>
        <dbReference type="Rhea" id="RHEA-COMP:12418"/>
        <dbReference type="Rhea" id="RHEA-COMP:12419"/>
        <dbReference type="ChEBI" id="CHEBI:15378"/>
        <dbReference type="ChEBI" id="CHEBI:57856"/>
        <dbReference type="ChEBI" id="CHEBI:59789"/>
        <dbReference type="ChEBI" id="CHEBI:90615"/>
        <dbReference type="ChEBI" id="CHEBI:90616"/>
        <dbReference type="EC" id="2.1.1.72"/>
    </reaction>
</comment>
<evidence type="ECO:0000256" key="7">
    <source>
        <dbReference type="ARBA" id="ARBA00047942"/>
    </source>
</evidence>
<dbReference type="InterPro" id="IPR029063">
    <property type="entry name" value="SAM-dependent_MTases_sf"/>
</dbReference>
<keyword evidence="4" id="KW-0949">S-adenosyl-L-methionine</keyword>
<dbReference type="Gene3D" id="3.40.50.150">
    <property type="entry name" value="Vaccinia Virus protein VP39"/>
    <property type="match status" value="1"/>
</dbReference>
<protein>
    <recommendedName>
        <fullName evidence="1">site-specific DNA-methyltransferase (adenine-specific)</fullName>
        <ecNumber evidence="1">2.1.1.72</ecNumber>
    </recommendedName>
</protein>
<dbReference type="EC" id="2.1.1.72" evidence="1"/>
<dbReference type="REBASE" id="233981">
    <property type="entry name" value="M.Esp005ORFOP"/>
</dbReference>
<dbReference type="GO" id="GO:0009007">
    <property type="term" value="F:site-specific DNA-methyltransferase (adenine-specific) activity"/>
    <property type="evidence" value="ECO:0007669"/>
    <property type="project" value="UniProtKB-EC"/>
</dbReference>
<keyword evidence="3" id="KW-0808">Transferase</keyword>
<dbReference type="EMBL" id="LC153699">
    <property type="protein sequence ID" value="BAV59433.1"/>
    <property type="molecule type" value="Genomic_DNA"/>
</dbReference>
<accession>A0A1C9ZTF4</accession>
<dbReference type="InterPro" id="IPR050953">
    <property type="entry name" value="N4_N6_ade-DNA_methylase"/>
</dbReference>
<feature type="domain" description="Type II methyltransferase M.TaqI-like" evidence="8">
    <location>
        <begin position="96"/>
        <end position="228"/>
    </location>
</feature>
<dbReference type="AlphaFoldDB" id="A0A1C9ZTF4"/>
<keyword evidence="5" id="KW-0680">Restriction system</keyword>